<protein>
    <submittedName>
        <fullName evidence="2">Uncharacterized protein</fullName>
    </submittedName>
</protein>
<dbReference type="OrthoDB" id="10643720at2759"/>
<proteinExistence type="predicted"/>
<dbReference type="AlphaFoldDB" id="A0A1W0WLX0"/>
<reference evidence="3" key="1">
    <citation type="submission" date="2017-01" db="EMBL/GenBank/DDBJ databases">
        <title>Comparative genomics of anhydrobiosis in the tardigrade Hypsibius dujardini.</title>
        <authorList>
            <person name="Yoshida Y."/>
            <person name="Koutsovoulos G."/>
            <person name="Laetsch D."/>
            <person name="Stevens L."/>
            <person name="Kumar S."/>
            <person name="Horikawa D."/>
            <person name="Ishino K."/>
            <person name="Komine S."/>
            <person name="Tomita M."/>
            <person name="Blaxter M."/>
            <person name="Arakawa K."/>
        </authorList>
    </citation>
    <scope>NUCLEOTIDE SEQUENCE [LARGE SCALE GENOMIC DNA]</scope>
    <source>
        <strain evidence="3">Z151</strain>
    </source>
</reference>
<organism evidence="2 3">
    <name type="scientific">Hypsibius exemplaris</name>
    <name type="common">Freshwater tardigrade</name>
    <dbReference type="NCBI Taxonomy" id="2072580"/>
    <lineage>
        <taxon>Eukaryota</taxon>
        <taxon>Metazoa</taxon>
        <taxon>Ecdysozoa</taxon>
        <taxon>Tardigrada</taxon>
        <taxon>Eutardigrada</taxon>
        <taxon>Parachela</taxon>
        <taxon>Hypsibioidea</taxon>
        <taxon>Hypsibiidae</taxon>
        <taxon>Hypsibius</taxon>
    </lineage>
</organism>
<evidence type="ECO:0000313" key="2">
    <source>
        <dbReference type="EMBL" id="OQV16157.1"/>
    </source>
</evidence>
<sequence>MGAPNGSKGTPNGSKGTPNGSEGTPNGSEGTTNGSKGTPNGSKGTTNGSDGRYAATRVLFTDYTNVEIWSQCYVENFTSGLCDIGHIEVMTRRNPNKLSADDVAAVNKQIDLAVAPYCLSSANFN</sequence>
<keyword evidence="3" id="KW-1185">Reference proteome</keyword>
<accession>A0A1W0WLX0</accession>
<feature type="region of interest" description="Disordered" evidence="1">
    <location>
        <begin position="1"/>
        <end position="51"/>
    </location>
</feature>
<name>A0A1W0WLX0_HYPEX</name>
<dbReference type="Proteomes" id="UP000192578">
    <property type="component" value="Unassembled WGS sequence"/>
</dbReference>
<evidence type="ECO:0000256" key="1">
    <source>
        <dbReference type="SAM" id="MobiDB-lite"/>
    </source>
</evidence>
<gene>
    <name evidence="2" type="ORF">BV898_09641</name>
</gene>
<evidence type="ECO:0000313" key="3">
    <source>
        <dbReference type="Proteomes" id="UP000192578"/>
    </source>
</evidence>
<comment type="caution">
    <text evidence="2">The sequence shown here is derived from an EMBL/GenBank/DDBJ whole genome shotgun (WGS) entry which is preliminary data.</text>
</comment>
<dbReference type="EMBL" id="MTYJ01000077">
    <property type="protein sequence ID" value="OQV16157.1"/>
    <property type="molecule type" value="Genomic_DNA"/>
</dbReference>
<feature type="compositionally biased region" description="Polar residues" evidence="1">
    <location>
        <begin position="7"/>
        <end position="49"/>
    </location>
</feature>